<gene>
    <name evidence="2" type="ORF">NLI96_g13361</name>
</gene>
<sequence>MSHAAAKQPSGKRPAPVRPASRPGSAQHAARPATKLSTHGSAKRPASHAAGKPIAHSGSRKPLSRPAAHESPIRDLLLIPRRRSLSLDLLPLITPQSHSPDPELMLLEGSQLLTSLRDPIPTQLRRDLTPLLGNLFPDLLLLTMQQEDPPATLLEGNHLLISQRSQAPIQLPRDP</sequence>
<evidence type="ECO:0000313" key="2">
    <source>
        <dbReference type="EMBL" id="KAJ3472375.1"/>
    </source>
</evidence>
<keyword evidence="3" id="KW-1185">Reference proteome</keyword>
<organism evidence="2 3">
    <name type="scientific">Meripilus lineatus</name>
    <dbReference type="NCBI Taxonomy" id="2056292"/>
    <lineage>
        <taxon>Eukaryota</taxon>
        <taxon>Fungi</taxon>
        <taxon>Dikarya</taxon>
        <taxon>Basidiomycota</taxon>
        <taxon>Agaricomycotina</taxon>
        <taxon>Agaricomycetes</taxon>
        <taxon>Polyporales</taxon>
        <taxon>Meripilaceae</taxon>
        <taxon>Meripilus</taxon>
    </lineage>
</organism>
<reference evidence="2" key="1">
    <citation type="submission" date="2022-07" db="EMBL/GenBank/DDBJ databases">
        <title>Genome Sequence of Physisporinus lineatus.</title>
        <authorList>
            <person name="Buettner E."/>
        </authorList>
    </citation>
    <scope>NUCLEOTIDE SEQUENCE</scope>
    <source>
        <strain evidence="2">VT162</strain>
    </source>
</reference>
<accession>A0AAD5UPL6</accession>
<comment type="caution">
    <text evidence="2">The sequence shown here is derived from an EMBL/GenBank/DDBJ whole genome shotgun (WGS) entry which is preliminary data.</text>
</comment>
<name>A0AAD5UPL6_9APHY</name>
<proteinExistence type="predicted"/>
<feature type="region of interest" description="Disordered" evidence="1">
    <location>
        <begin position="1"/>
        <end position="75"/>
    </location>
</feature>
<dbReference type="Proteomes" id="UP001212997">
    <property type="component" value="Unassembled WGS sequence"/>
</dbReference>
<evidence type="ECO:0000313" key="3">
    <source>
        <dbReference type="Proteomes" id="UP001212997"/>
    </source>
</evidence>
<dbReference type="EMBL" id="JANAWD010002099">
    <property type="protein sequence ID" value="KAJ3472375.1"/>
    <property type="molecule type" value="Genomic_DNA"/>
</dbReference>
<evidence type="ECO:0000256" key="1">
    <source>
        <dbReference type="SAM" id="MobiDB-lite"/>
    </source>
</evidence>
<protein>
    <submittedName>
        <fullName evidence="2">Uncharacterized protein</fullName>
    </submittedName>
</protein>
<dbReference type="AlphaFoldDB" id="A0AAD5UPL6"/>